<gene>
    <name evidence="2" type="ORF">G6F50_012032</name>
</gene>
<proteinExistence type="predicted"/>
<feature type="compositionally biased region" description="Basic and acidic residues" evidence="1">
    <location>
        <begin position="48"/>
        <end position="60"/>
    </location>
</feature>
<protein>
    <recommendedName>
        <fullName evidence="4">Homeodomain-like DNA binding domain-containing transcription factor</fullName>
    </recommendedName>
</protein>
<name>A0A9P6YRU8_9FUNG</name>
<reference evidence="2 3" key="1">
    <citation type="journal article" date="2020" name="Microb. Genom.">
        <title>Genetic diversity of clinical and environmental Mucorales isolates obtained from an investigation of mucormycosis cases among solid organ transplant recipients.</title>
        <authorList>
            <person name="Nguyen M.H."/>
            <person name="Kaul D."/>
            <person name="Muto C."/>
            <person name="Cheng S.J."/>
            <person name="Richter R.A."/>
            <person name="Bruno V.M."/>
            <person name="Liu G."/>
            <person name="Beyhan S."/>
            <person name="Sundermann A.J."/>
            <person name="Mounaud S."/>
            <person name="Pasculle A.W."/>
            <person name="Nierman W.C."/>
            <person name="Driscoll E."/>
            <person name="Cumbie R."/>
            <person name="Clancy C.J."/>
            <person name="Dupont C.L."/>
        </authorList>
    </citation>
    <scope>NUCLEOTIDE SEQUENCE [LARGE SCALE GENOMIC DNA]</scope>
    <source>
        <strain evidence="2 3">GL24</strain>
    </source>
</reference>
<comment type="caution">
    <text evidence="2">The sequence shown here is derived from an EMBL/GenBank/DDBJ whole genome shotgun (WGS) entry which is preliminary data.</text>
</comment>
<feature type="region of interest" description="Disordered" evidence="1">
    <location>
        <begin position="39"/>
        <end position="77"/>
    </location>
</feature>
<dbReference type="AlphaFoldDB" id="A0A9P6YRU8"/>
<evidence type="ECO:0000256" key="1">
    <source>
        <dbReference type="SAM" id="MobiDB-lite"/>
    </source>
</evidence>
<keyword evidence="3" id="KW-1185">Reference proteome</keyword>
<evidence type="ECO:0000313" key="2">
    <source>
        <dbReference type="EMBL" id="KAG1563039.1"/>
    </source>
</evidence>
<dbReference type="Proteomes" id="UP000740926">
    <property type="component" value="Unassembled WGS sequence"/>
</dbReference>
<dbReference type="PANTHER" id="PTHR46564">
    <property type="entry name" value="TRANSPOSASE"/>
    <property type="match status" value="1"/>
</dbReference>
<dbReference type="EMBL" id="JAANIU010003433">
    <property type="protein sequence ID" value="KAG1563039.1"/>
    <property type="molecule type" value="Genomic_DNA"/>
</dbReference>
<dbReference type="InterPro" id="IPR036397">
    <property type="entry name" value="RNaseH_sf"/>
</dbReference>
<sequence>MNSFIQEDGMRNMFDEEGDQFVEMKMEVDEVNYPLDNVTNFDQYSDLKPPEKMQQDKKEVPEEEISSSEKKANSKKTYRKYKKEDMEEFFYLVNEKRMSIRGAAAEIKVPSSTAYNWHKKGLESLELDEDIEKGGARSAVKMGRPALLNDIHKDYLISLVDEKPSIVLDEMMGSLTAAFADLKISKSSLHEFVTENCRISLKRAHFHSIERNSPQKIEERHQWVKQWEKTDLDFESNCVFIDEAAFHINMKRSMAWSKKGERAVVVTPKTRAKSTTIIGAISPYGVVNIQWVKKLHQRNSVFLKCKYSSVSLIANITKLGTKRVTTVTIY</sequence>
<dbReference type="Gene3D" id="3.30.420.10">
    <property type="entry name" value="Ribonuclease H-like superfamily/Ribonuclease H"/>
    <property type="match status" value="1"/>
</dbReference>
<organism evidence="2 3">
    <name type="scientific">Rhizopus delemar</name>
    <dbReference type="NCBI Taxonomy" id="936053"/>
    <lineage>
        <taxon>Eukaryota</taxon>
        <taxon>Fungi</taxon>
        <taxon>Fungi incertae sedis</taxon>
        <taxon>Mucoromycota</taxon>
        <taxon>Mucoromycotina</taxon>
        <taxon>Mucoromycetes</taxon>
        <taxon>Mucorales</taxon>
        <taxon>Mucorineae</taxon>
        <taxon>Rhizopodaceae</taxon>
        <taxon>Rhizopus</taxon>
    </lineage>
</organism>
<evidence type="ECO:0008006" key="4">
    <source>
        <dbReference type="Google" id="ProtNLM"/>
    </source>
</evidence>
<accession>A0A9P6YRU8</accession>
<evidence type="ECO:0000313" key="3">
    <source>
        <dbReference type="Proteomes" id="UP000740926"/>
    </source>
</evidence>
<dbReference type="PANTHER" id="PTHR46564:SF1">
    <property type="entry name" value="TRANSPOSASE"/>
    <property type="match status" value="1"/>
</dbReference>
<dbReference type="GO" id="GO:0003676">
    <property type="term" value="F:nucleic acid binding"/>
    <property type="evidence" value="ECO:0007669"/>
    <property type="project" value="InterPro"/>
</dbReference>